<keyword evidence="2" id="KW-0964">Secreted</keyword>
<dbReference type="Gene3D" id="2.150.10.10">
    <property type="entry name" value="Serralysin-like metalloprotease, C-terminal"/>
    <property type="match status" value="4"/>
</dbReference>
<dbReference type="InterPro" id="IPR018511">
    <property type="entry name" value="Hemolysin-typ_Ca-bd_CS"/>
</dbReference>
<dbReference type="GO" id="GO:0005509">
    <property type="term" value="F:calcium ion binding"/>
    <property type="evidence" value="ECO:0007669"/>
    <property type="project" value="InterPro"/>
</dbReference>
<reference evidence="3 4" key="1">
    <citation type="submission" date="2020-07" db="EMBL/GenBank/DDBJ databases">
        <title>Draft genome and description of Microvirga mediterraneensis Marseille-Q2068 sp. nov.</title>
        <authorList>
            <person name="Boxberger M."/>
        </authorList>
    </citation>
    <scope>NUCLEOTIDE SEQUENCE [LARGE SCALE GENOMIC DNA]</scope>
    <source>
        <strain evidence="3 4">Marseille-Q2068</strain>
    </source>
</reference>
<dbReference type="Pfam" id="PF00353">
    <property type="entry name" value="HemolysinCabind"/>
    <property type="match status" value="4"/>
</dbReference>
<proteinExistence type="predicted"/>
<dbReference type="InterPro" id="IPR011049">
    <property type="entry name" value="Serralysin-like_metalloprot_C"/>
</dbReference>
<keyword evidence="4" id="KW-1185">Reference proteome</keyword>
<evidence type="ECO:0000256" key="1">
    <source>
        <dbReference type="ARBA" id="ARBA00004613"/>
    </source>
</evidence>
<dbReference type="InterPro" id="IPR001343">
    <property type="entry name" value="Hemolysn_Ca-bd"/>
</dbReference>
<dbReference type="RefSeq" id="WP_181054076.1">
    <property type="nucleotide sequence ID" value="NZ_JACDXJ010000001.1"/>
</dbReference>
<dbReference type="PANTHER" id="PTHR38340:SF1">
    <property type="entry name" value="S-LAYER PROTEIN"/>
    <property type="match status" value="1"/>
</dbReference>
<gene>
    <name evidence="3" type="ORF">H0S73_21665</name>
</gene>
<dbReference type="InterPro" id="IPR050557">
    <property type="entry name" value="RTX_toxin/Mannuronan_C5-epim"/>
</dbReference>
<dbReference type="PROSITE" id="PS00330">
    <property type="entry name" value="HEMOLYSIN_CALCIUM"/>
    <property type="match status" value="7"/>
</dbReference>
<dbReference type="GO" id="GO:0005576">
    <property type="term" value="C:extracellular region"/>
    <property type="evidence" value="ECO:0007669"/>
    <property type="project" value="UniProtKB-SubCell"/>
</dbReference>
<dbReference type="SUPFAM" id="SSF51120">
    <property type="entry name" value="beta-Roll"/>
    <property type="match status" value="3"/>
</dbReference>
<dbReference type="EMBL" id="JACDXJ010000001">
    <property type="protein sequence ID" value="MBA1158715.1"/>
    <property type="molecule type" value="Genomic_DNA"/>
</dbReference>
<organism evidence="3 4">
    <name type="scientific">Microvirga mediterraneensis</name>
    <dbReference type="NCBI Taxonomy" id="2754695"/>
    <lineage>
        <taxon>Bacteria</taxon>
        <taxon>Pseudomonadati</taxon>
        <taxon>Pseudomonadota</taxon>
        <taxon>Alphaproteobacteria</taxon>
        <taxon>Hyphomicrobiales</taxon>
        <taxon>Methylobacteriaceae</taxon>
        <taxon>Microvirga</taxon>
    </lineage>
</organism>
<sequence length="522" mass="55438">MGLFKFLFSIPRIFSVGGDSANASIEISYDVDWRWETPLLASAPKLNFGGSGNDVVKDFGWTFGYGGNDSLTGSTSGDLLSGGDGDDFLTGGLGRDTLLGGAGIDTVNYAENMSGIYANLSVGIVKGRDGYVDRLVDVENVIGSAFNDMIEAGNTSAENFNALEYYQMNPDVQQYAIAHGLGLDFAFNHWAVMGSREARLGGWTGLTRSWGEDTGPQFDEIGYLTANPDVFAYKIAHNESSDWVRAHWETNGGHEGRGGALKVSGMIVRAGAGDDTVNGSIRSDYITGDQDNDKINGYSGRDVLLGGTGEDSIDGGDGNDQVYGGDGMDYLTGGNDDDRVEGGNGDDVVLGNAGHDLLNGNAGNDIVDGGENGNDTLYGGEGHDSLTGYDGNDFLFGESGDDSIDGGSGNDILTGGAGRDVLVGGAGRDTFKFDAARDKQASFLRIPLRVDVIKDFQVGEIIQIDGTSNVKVTQITTLAHNGWSFYYRTDQLVTVDDTWQIVVENFKGGLWWNTATHNMIGL</sequence>
<name>A0A838BUY1_9HYPH</name>
<accession>A0A838BUY1</accession>
<evidence type="ECO:0008006" key="5">
    <source>
        <dbReference type="Google" id="ProtNLM"/>
    </source>
</evidence>
<comment type="subcellular location">
    <subcellularLocation>
        <location evidence="1">Secreted</location>
    </subcellularLocation>
</comment>
<dbReference type="PANTHER" id="PTHR38340">
    <property type="entry name" value="S-LAYER PROTEIN"/>
    <property type="match status" value="1"/>
</dbReference>
<dbReference type="PRINTS" id="PR00313">
    <property type="entry name" value="CABNDNGRPT"/>
</dbReference>
<evidence type="ECO:0000256" key="2">
    <source>
        <dbReference type="ARBA" id="ARBA00022525"/>
    </source>
</evidence>
<evidence type="ECO:0000313" key="4">
    <source>
        <dbReference type="Proteomes" id="UP000572984"/>
    </source>
</evidence>
<comment type="caution">
    <text evidence="3">The sequence shown here is derived from an EMBL/GenBank/DDBJ whole genome shotgun (WGS) entry which is preliminary data.</text>
</comment>
<evidence type="ECO:0000313" key="3">
    <source>
        <dbReference type="EMBL" id="MBA1158715.1"/>
    </source>
</evidence>
<protein>
    <recommendedName>
        <fullName evidence="5">Calcium-binding protein</fullName>
    </recommendedName>
</protein>
<dbReference type="Proteomes" id="UP000572984">
    <property type="component" value="Unassembled WGS sequence"/>
</dbReference>
<dbReference type="AlphaFoldDB" id="A0A838BUY1"/>